<dbReference type="PaxDb" id="4081-Solyc12g035920.1.1"/>
<reference evidence="1" key="2">
    <citation type="submission" date="2015-06" db="UniProtKB">
        <authorList>
            <consortium name="EnsemblPlants"/>
        </authorList>
    </citation>
    <scope>IDENTIFICATION</scope>
    <source>
        <strain evidence="1">cv. Heinz 1706</strain>
    </source>
</reference>
<organism evidence="1">
    <name type="scientific">Solanum lycopersicum</name>
    <name type="common">Tomato</name>
    <name type="synonym">Lycopersicon esculentum</name>
    <dbReference type="NCBI Taxonomy" id="4081"/>
    <lineage>
        <taxon>Eukaryota</taxon>
        <taxon>Viridiplantae</taxon>
        <taxon>Streptophyta</taxon>
        <taxon>Embryophyta</taxon>
        <taxon>Tracheophyta</taxon>
        <taxon>Spermatophyta</taxon>
        <taxon>Magnoliopsida</taxon>
        <taxon>eudicotyledons</taxon>
        <taxon>Gunneridae</taxon>
        <taxon>Pentapetalae</taxon>
        <taxon>asterids</taxon>
        <taxon>lamiids</taxon>
        <taxon>Solanales</taxon>
        <taxon>Solanaceae</taxon>
        <taxon>Solanoideae</taxon>
        <taxon>Solaneae</taxon>
        <taxon>Solanum</taxon>
        <taxon>Solanum subgen. Lycopersicon</taxon>
    </lineage>
</organism>
<dbReference type="Gramene" id="Solyc12g035920.1.1">
    <property type="protein sequence ID" value="Solyc12g035920.1.1"/>
    <property type="gene ID" value="Solyc12g035920.1"/>
</dbReference>
<protein>
    <submittedName>
        <fullName evidence="1">Uncharacterized protein</fullName>
    </submittedName>
</protein>
<proteinExistence type="predicted"/>
<dbReference type="HOGENOM" id="CLU_2337601_0_0_1"/>
<dbReference type="Proteomes" id="UP000004994">
    <property type="component" value="Chromosome 12"/>
</dbReference>
<reference evidence="1" key="1">
    <citation type="journal article" date="2012" name="Nature">
        <title>The tomato genome sequence provides insights into fleshy fruit evolution.</title>
        <authorList>
            <consortium name="Tomato Genome Consortium"/>
        </authorList>
    </citation>
    <scope>NUCLEOTIDE SEQUENCE [LARGE SCALE GENOMIC DNA]</scope>
    <source>
        <strain evidence="1">cv. Heinz 1706</strain>
    </source>
</reference>
<evidence type="ECO:0000313" key="1">
    <source>
        <dbReference type="EnsemblPlants" id="Solyc12g035920.1.1"/>
    </source>
</evidence>
<sequence length="98" mass="10912">MRDIDNLRFHARSVKPPAFSNMKVPFEGGRRTMILSLLSCPAFVSGLMVVHTGRMDGVGISLLRLGLIKLCNLYSPTFLDTLEVDPCHKECHRLSAVL</sequence>
<evidence type="ECO:0000313" key="2">
    <source>
        <dbReference type="Proteomes" id="UP000004994"/>
    </source>
</evidence>
<keyword evidence="2" id="KW-1185">Reference proteome</keyword>
<dbReference type="InParanoid" id="K4DE49"/>
<name>K4DE49_SOLLC</name>
<dbReference type="AlphaFoldDB" id="K4DE49"/>
<dbReference type="EnsemblPlants" id="Solyc12g035920.1.1">
    <property type="protein sequence ID" value="Solyc12g035920.1.1"/>
    <property type="gene ID" value="Solyc12g035920.1"/>
</dbReference>
<accession>K4DE49</accession>